<sequence length="471" mass="53954">MSLTYNPSTSPFRNPVIIWYDHRKQWVVNGLWRLRVQQNGWTWDDVAKYMNYMGKQRGEPPVFFETKVKNFAVANEHTVLKNLIPSPEATEGFCTAEGKYKEPEGGCKEPEGGCKEPEGGCKEPEGGCKVRVAGREKKMKERRKQQERKGGDEERKTKKGKGKEKEKKGEEEQRTDFLRVPQGTQRGQQSPLQRAENLGQAQTPQRIPQIKINGLFEQFERPEQVQWAQQSQIQGVERYKQPEKFQETQQQGFKQPPQAAESQQSQQSQLENLMQTQAPPQIPRIQINGLEHIVQSEQVRGTQPWPSQPSPKQVVKRVSPNGHIQKPPRLPQAHHSTSSHPVPQLRAAHQQRIPQIPSHRQMGENYQSQQMHQLQQGQRGFERTLPFSPGHQVPGQGLQYIAQQSYIPHMPGDYPVPRSQQQQQPQFFSHSSAARRGHVRYPAFYGSVGDPAFQAVRNFQNLQVRKESGGE</sequence>
<feature type="compositionally biased region" description="Low complexity" evidence="1">
    <location>
        <begin position="255"/>
        <end position="269"/>
    </location>
</feature>
<dbReference type="AlphaFoldDB" id="A0A9N9L9S3"/>
<evidence type="ECO:0000256" key="1">
    <source>
        <dbReference type="SAM" id="MobiDB-lite"/>
    </source>
</evidence>
<feature type="region of interest" description="Disordered" evidence="1">
    <location>
        <begin position="228"/>
        <end position="276"/>
    </location>
</feature>
<protein>
    <submittedName>
        <fullName evidence="2">Uncharacterized protein</fullName>
    </submittedName>
</protein>
<feature type="region of interest" description="Disordered" evidence="1">
    <location>
        <begin position="100"/>
        <end position="209"/>
    </location>
</feature>
<dbReference type="OrthoDB" id="10509120at2759"/>
<proteinExistence type="predicted"/>
<evidence type="ECO:0000313" key="2">
    <source>
        <dbReference type="EMBL" id="CAG8962069.1"/>
    </source>
</evidence>
<name>A0A9N9L9S3_9HELO</name>
<feature type="compositionally biased region" description="Basic and acidic residues" evidence="1">
    <location>
        <begin position="163"/>
        <end position="177"/>
    </location>
</feature>
<evidence type="ECO:0000313" key="3">
    <source>
        <dbReference type="Proteomes" id="UP000696280"/>
    </source>
</evidence>
<comment type="caution">
    <text evidence="2">The sequence shown here is derived from an EMBL/GenBank/DDBJ whole genome shotgun (WGS) entry which is preliminary data.</text>
</comment>
<dbReference type="EMBL" id="CAJVRL010000127">
    <property type="protein sequence ID" value="CAG8962069.1"/>
    <property type="molecule type" value="Genomic_DNA"/>
</dbReference>
<feature type="compositionally biased region" description="Polar residues" evidence="1">
    <location>
        <begin position="182"/>
        <end position="192"/>
    </location>
</feature>
<reference evidence="2" key="1">
    <citation type="submission" date="2021-07" db="EMBL/GenBank/DDBJ databases">
        <authorList>
            <person name="Durling M."/>
        </authorList>
    </citation>
    <scope>NUCLEOTIDE SEQUENCE</scope>
</reference>
<accession>A0A9N9L9S3</accession>
<gene>
    <name evidence="2" type="ORF">HYFRA_00005112</name>
</gene>
<keyword evidence="3" id="KW-1185">Reference proteome</keyword>
<dbReference type="Proteomes" id="UP000696280">
    <property type="component" value="Unassembled WGS sequence"/>
</dbReference>
<organism evidence="2 3">
    <name type="scientific">Hymenoscyphus fraxineus</name>
    <dbReference type="NCBI Taxonomy" id="746836"/>
    <lineage>
        <taxon>Eukaryota</taxon>
        <taxon>Fungi</taxon>
        <taxon>Dikarya</taxon>
        <taxon>Ascomycota</taxon>
        <taxon>Pezizomycotina</taxon>
        <taxon>Leotiomycetes</taxon>
        <taxon>Helotiales</taxon>
        <taxon>Helotiaceae</taxon>
        <taxon>Hymenoscyphus</taxon>
    </lineage>
</organism>
<feature type="compositionally biased region" description="Basic and acidic residues" evidence="1">
    <location>
        <begin position="147"/>
        <end position="156"/>
    </location>
</feature>
<feature type="region of interest" description="Disordered" evidence="1">
    <location>
        <begin position="297"/>
        <end position="341"/>
    </location>
</feature>
<feature type="compositionally biased region" description="Basic and acidic residues" evidence="1">
    <location>
        <begin position="100"/>
        <end position="139"/>
    </location>
</feature>
<feature type="compositionally biased region" description="Basic and acidic residues" evidence="1">
    <location>
        <begin position="237"/>
        <end position="246"/>
    </location>
</feature>